<reference evidence="5 6" key="1">
    <citation type="submission" date="2016-12" db="EMBL/GenBank/DDBJ databases">
        <title>Diversity of luminous bacteria.</title>
        <authorList>
            <person name="Yoshizawa S."/>
            <person name="Kogure K."/>
        </authorList>
    </citation>
    <scope>NUCLEOTIDE SEQUENCE [LARGE SCALE GENOMIC DNA]</scope>
    <source>
        <strain evidence="5 6">ATCC 33715</strain>
    </source>
</reference>
<keyword evidence="3" id="KW-0270">Exopolysaccharide synthesis</keyword>
<comment type="similarity">
    <text evidence="1">Belongs to the stealth family.</text>
</comment>
<proteinExistence type="inferred from homology"/>
<name>A0A2S7X0Y6_9GAMM</name>
<dbReference type="PANTHER" id="PTHR24045">
    <property type="match status" value="1"/>
</dbReference>
<comment type="caution">
    <text evidence="5">The sequence shown here is derived from an EMBL/GenBank/DDBJ whole genome shotgun (WGS) entry which is preliminary data.</text>
</comment>
<dbReference type="EMBL" id="MSCO01000003">
    <property type="protein sequence ID" value="PQJ83311.1"/>
    <property type="molecule type" value="Genomic_DNA"/>
</dbReference>
<feature type="domain" description="Stealth protein CR2 conserved region 2" evidence="4">
    <location>
        <begin position="39"/>
        <end position="139"/>
    </location>
</feature>
<accession>A0A2S7X0Y6</accession>
<dbReference type="InterPro" id="IPR021520">
    <property type="entry name" value="Stealth_CR2"/>
</dbReference>
<evidence type="ECO:0000313" key="5">
    <source>
        <dbReference type="EMBL" id="PQJ83311.1"/>
    </source>
</evidence>
<evidence type="ECO:0000256" key="2">
    <source>
        <dbReference type="ARBA" id="ARBA00022679"/>
    </source>
</evidence>
<gene>
    <name evidence="5" type="ORF">BTO22_18140</name>
</gene>
<dbReference type="GO" id="GO:0016772">
    <property type="term" value="F:transferase activity, transferring phosphorus-containing groups"/>
    <property type="evidence" value="ECO:0007669"/>
    <property type="project" value="InterPro"/>
</dbReference>
<dbReference type="InterPro" id="IPR047141">
    <property type="entry name" value="Stealth"/>
</dbReference>
<dbReference type="Pfam" id="PF11380">
    <property type="entry name" value="Stealth_CR2"/>
    <property type="match status" value="1"/>
</dbReference>
<keyword evidence="2" id="KW-0808">Transferase</keyword>
<dbReference type="OrthoDB" id="9776077at2"/>
<dbReference type="AlphaFoldDB" id="A0A2S7X0Y6"/>
<evidence type="ECO:0000256" key="1">
    <source>
        <dbReference type="ARBA" id="ARBA00007583"/>
    </source>
</evidence>
<evidence type="ECO:0000256" key="3">
    <source>
        <dbReference type="ARBA" id="ARBA00023169"/>
    </source>
</evidence>
<dbReference type="RefSeq" id="WP_105056731.1">
    <property type="nucleotide sequence ID" value="NZ_CAWNRT010000003.1"/>
</dbReference>
<dbReference type="Proteomes" id="UP000239263">
    <property type="component" value="Unassembled WGS sequence"/>
</dbReference>
<evidence type="ECO:0000259" key="4">
    <source>
        <dbReference type="Pfam" id="PF11380"/>
    </source>
</evidence>
<evidence type="ECO:0000313" key="6">
    <source>
        <dbReference type="Proteomes" id="UP000239263"/>
    </source>
</evidence>
<dbReference type="GO" id="GO:0000271">
    <property type="term" value="P:polysaccharide biosynthetic process"/>
    <property type="evidence" value="ECO:0007669"/>
    <property type="project" value="UniProtKB-KW"/>
</dbReference>
<sequence>MKIDLVYCWVNNNDASWNKKKEHYYNLHNPCCKNNESIRYADNNELKISLRSVARNAPWINHIYIITDEQIPSWLRSNDFITIIDHKNIIPNEYLPTFNSSVIEAHIHNIDSLSEHYLYLNDDVLIGKECSSSLFFKQSEPVIFTSTLFPKKIKLKNNFTYNQQSIFNARVLVEQETGVLVRYNIKHGIRCCVKSRYKKIYNLYFNKLEKSFHEKFRQTPVSIHALYAFHEIAVKKAKPIYQKNIKSRSIINSIFKNTFLNITNGNLNELLIIEKTKPLIICINDISNEAELLYSIKNTYLNLKSSYEK</sequence>
<organism evidence="5 6">
    <name type="scientific">Aliivibrio sifiae</name>
    <dbReference type="NCBI Taxonomy" id="566293"/>
    <lineage>
        <taxon>Bacteria</taxon>
        <taxon>Pseudomonadati</taxon>
        <taxon>Pseudomonadota</taxon>
        <taxon>Gammaproteobacteria</taxon>
        <taxon>Vibrionales</taxon>
        <taxon>Vibrionaceae</taxon>
        <taxon>Aliivibrio</taxon>
    </lineage>
</organism>
<protein>
    <recommendedName>
        <fullName evidence="4">Stealth protein CR2 conserved region 2 domain-containing protein</fullName>
    </recommendedName>
</protein>
<dbReference type="PANTHER" id="PTHR24045:SF0">
    <property type="entry name" value="N-ACETYLGLUCOSAMINE-1-PHOSPHOTRANSFERASE SUBUNITS ALPHA_BETA"/>
    <property type="match status" value="1"/>
</dbReference>